<dbReference type="PANTHER" id="PTHR38450:SF1">
    <property type="entry name" value="STAGE V SPORULATION PROTEIN AC"/>
    <property type="match status" value="1"/>
</dbReference>
<feature type="transmembrane region" description="Helical" evidence="1">
    <location>
        <begin position="59"/>
        <end position="80"/>
    </location>
</feature>
<name>A0A8A7K9E5_9FIRM</name>
<dbReference type="PANTHER" id="PTHR38450">
    <property type="entry name" value="STAGE V SPORULATION PROTEIN AC-RELATED"/>
    <property type="match status" value="1"/>
</dbReference>
<reference evidence="2" key="1">
    <citation type="submission" date="2019-12" db="EMBL/GenBank/DDBJ databases">
        <authorList>
            <person name="zhang j."/>
            <person name="sun C.M."/>
        </authorList>
    </citation>
    <scope>NUCLEOTIDE SEQUENCE</scope>
    <source>
        <strain evidence="2">NS-1</strain>
    </source>
</reference>
<keyword evidence="3" id="KW-1185">Reference proteome</keyword>
<organism evidence="2 3">
    <name type="scientific">Iocasia fonsfrigidae</name>
    <dbReference type="NCBI Taxonomy" id="2682810"/>
    <lineage>
        <taxon>Bacteria</taxon>
        <taxon>Bacillati</taxon>
        <taxon>Bacillota</taxon>
        <taxon>Clostridia</taxon>
        <taxon>Halanaerobiales</taxon>
        <taxon>Halanaerobiaceae</taxon>
        <taxon>Iocasia</taxon>
    </lineage>
</organism>
<proteinExistence type="predicted"/>
<dbReference type="Pfam" id="PF03862">
    <property type="entry name" value="SpoVAC_SpoVAEB"/>
    <property type="match status" value="1"/>
</dbReference>
<protein>
    <submittedName>
        <fullName evidence="2">Stage V sporulation protein AC</fullName>
    </submittedName>
</protein>
<feature type="transmembrane region" description="Helical" evidence="1">
    <location>
        <begin position="31"/>
        <end position="52"/>
    </location>
</feature>
<feature type="transmembrane region" description="Helical" evidence="1">
    <location>
        <begin position="86"/>
        <end position="103"/>
    </location>
</feature>
<gene>
    <name evidence="2" type="primary">spoVAC</name>
    <name evidence="2" type="ORF">GM661_08940</name>
</gene>
<sequence length="149" mass="15704">MKHINKTKDEYQKVVTGNQAPTAKFANFIKAYIVGGFFCVIGQGLWHIYMFANLSQEDAGVLSTITMIFIGGLLTGIGVYDEIGQFAGAGSIVPVSGFANAMVSPAMEFKQDGLILGLGAKMFDVAGPVLVYGMVSAFVIGLLKTVLGG</sequence>
<dbReference type="InterPro" id="IPR014203">
    <property type="entry name" value="Spore_V_AC"/>
</dbReference>
<dbReference type="Proteomes" id="UP000665020">
    <property type="component" value="Chromosome"/>
</dbReference>
<dbReference type="InterPro" id="IPR005562">
    <property type="entry name" value="SpoVA"/>
</dbReference>
<evidence type="ECO:0000256" key="1">
    <source>
        <dbReference type="SAM" id="Phobius"/>
    </source>
</evidence>
<keyword evidence="1" id="KW-0472">Membrane</keyword>
<accession>A0A8A7K9E5</accession>
<dbReference type="AlphaFoldDB" id="A0A8A7K9E5"/>
<dbReference type="RefSeq" id="WP_125990093.1">
    <property type="nucleotide sequence ID" value="NZ_CP046640.1"/>
</dbReference>
<dbReference type="KEGG" id="ifn:GM661_08940"/>
<feature type="transmembrane region" description="Helical" evidence="1">
    <location>
        <begin position="123"/>
        <end position="143"/>
    </location>
</feature>
<keyword evidence="1" id="KW-0812">Transmembrane</keyword>
<dbReference type="EMBL" id="CP046640">
    <property type="protein sequence ID" value="QTL98091.1"/>
    <property type="molecule type" value="Genomic_DNA"/>
</dbReference>
<keyword evidence="1" id="KW-1133">Transmembrane helix</keyword>
<dbReference type="NCBIfam" id="TIGR02838">
    <property type="entry name" value="spore_V_AC"/>
    <property type="match status" value="1"/>
</dbReference>
<evidence type="ECO:0000313" key="2">
    <source>
        <dbReference type="EMBL" id="QTL98091.1"/>
    </source>
</evidence>
<evidence type="ECO:0000313" key="3">
    <source>
        <dbReference type="Proteomes" id="UP000665020"/>
    </source>
</evidence>